<dbReference type="PROSITE" id="PS50082">
    <property type="entry name" value="WD_REPEATS_2"/>
    <property type="match status" value="5"/>
</dbReference>
<dbReference type="CDD" id="cd00200">
    <property type="entry name" value="WD40"/>
    <property type="match status" value="2"/>
</dbReference>
<sequence>MIAVKIYNHSKQKKGSVELVGKADVDYSCVNELPPGSKYLILEVMDSKKSRGRVHIQVSAVPNRTPPSANSNDNGEPEGLNEAVQRAQAKISAAKPSYERFGDVLTGMNVIIKITAPLSELPLPGLKTAHEILSNTYEVLNAQKERDENVEKLALEMAQLWTILSEIRNLDMIRSMKDVLSAATEQTRTCADFLEEYAETGIIKRFVVGYFVTDERISAFQSSFCDLNDRLTRGASIQTWVVVERRFSDLAERMDLQGLTEARGASYNDARTCLADTRRKDLERILRWVDDSSGSSVYWLTGVAGCGKSTIAHTVAKVLNDSHRLGASFFFDRNDASLNNSRLFCTTIASQLARYDSSLKEAILDAIKQDPGIDGRPLPNQMGPLVSSIMKKVQLSVPLVMVIDALDESGTPDSRKELMAMLRKELPTLSAHAKILITSRDEDDIRIVLPSDASQHPHRADVKDETQTDVRLYIQAQLLEVGPRYPHLQNWPGAEDIDRLAHRADGLFIWASVACSFILDGPDQDPVAHLETIVSTDPAERARAESSLDTLYLAILRRRPIDKDNFRYFMGSIIMLKDPLAPIDLNGLLGLETKNAKPDKRLLLADGTKIRLTTCEGIIASLASILSSGGSGMPVRIVHASIFDFLVNRDRSDEFYIDMELTHHLLVDRCIVRMRSVLHRDICELRDPSKLNREFPDIDNRIVRCVPGDVMYACRFWTSHLVTIRNPTESLVSTVTDFMMLHLLHWLEVMSLLGRARDVSTMLRTILEWSKRLHLNTLTSLMRDCFHFVQEFTPMMELSALHIYISAMVFCPKGSRVVKAFHDSHSIPLPVISCAEDALITPVCSVYQGHSDVVYAMAIFPKGDKIVSAGAGPTIHIWDPSSSSLVREPIHGYEGSVLALAVSSDGNIIAASTSSPQAHQVHLWNASTGDRIGNPLPVAHRTLGITFLPGDGQLASSSDDGQLRVWNVQTGTLAREPLIGRTSTLVHVAVSPDGKIIAATSRESTELWDLTTWEPIGEPLQPGDSAVAFSPDSQRLALGRYVEHCVVLWDLTTKQFKRLDGHTRAVNATAFSPNGEVLASASSDSTIRLWNGITGEVLHTLQGHTYTMWSIEFSPDGAQLASASADKTVRIWDVESCLASGSTQPQTDVNPITCTACSPKSAHFAFSIGNVVYITSSTSVITPMRSHKEEVKFLGFSSDGSRLASASPGLLQWWDTKTATPLESVALTGTEKTRYIDMSPDNSRLAMTLQPKTVLMCSASTGEPIGEPRMEHEGWIRSVAFSPDGSWLATSADDYTIRLRDPVSGAEVGDPIRTVIRTSAIAFSPDGGHLASGSLSDATIRLWSTSSREMVWQYSGNIVGKIYKIVFTPGGDQVISAAANGATFVLDTSSGARIGKTIRCFNGISQSLALSQGGAHLFVATDTVQVWTRQKGDDAWAFRRELYPASEMSWREEDQPLGSFLASFHEYLDGWLTCEEGHKLLWIPEHLRRVWSPFLTSRLRLGRDAPIVALDLHQYLVWLSAITGTSYEVDEEWSNMPVSRDLAGVNEEASKDIA</sequence>
<evidence type="ECO:0000313" key="7">
    <source>
        <dbReference type="Proteomes" id="UP000250043"/>
    </source>
</evidence>
<accession>A0A8E2DK83</accession>
<dbReference type="PANTHER" id="PTHR19848">
    <property type="entry name" value="WD40 REPEAT PROTEIN"/>
    <property type="match status" value="1"/>
</dbReference>
<feature type="repeat" description="WD" evidence="3">
    <location>
        <begin position="847"/>
        <end position="888"/>
    </location>
</feature>
<protein>
    <submittedName>
        <fullName evidence="6">WD40 repeat-like protein</fullName>
    </submittedName>
</protein>
<dbReference type="Pfam" id="PF24883">
    <property type="entry name" value="NPHP3_N"/>
    <property type="match status" value="1"/>
</dbReference>
<dbReference type="OrthoDB" id="2658414at2759"/>
<evidence type="ECO:0000256" key="2">
    <source>
        <dbReference type="ARBA" id="ARBA00022737"/>
    </source>
</evidence>
<feature type="repeat" description="WD" evidence="3">
    <location>
        <begin position="1059"/>
        <end position="1100"/>
    </location>
</feature>
<dbReference type="PANTHER" id="PTHR19848:SF8">
    <property type="entry name" value="F-BOX AND WD REPEAT DOMAIN CONTAINING 7"/>
    <property type="match status" value="1"/>
</dbReference>
<dbReference type="Gene3D" id="3.40.50.300">
    <property type="entry name" value="P-loop containing nucleotide triphosphate hydrolases"/>
    <property type="match status" value="1"/>
</dbReference>
<evidence type="ECO:0000256" key="1">
    <source>
        <dbReference type="ARBA" id="ARBA00022574"/>
    </source>
</evidence>
<gene>
    <name evidence="6" type="ORF">OBBRIDRAFT_623527</name>
</gene>
<reference evidence="6 7" key="1">
    <citation type="submission" date="2016-07" db="EMBL/GenBank/DDBJ databases">
        <title>Draft genome of the white-rot fungus Obba rivulosa 3A-2.</title>
        <authorList>
            <consortium name="DOE Joint Genome Institute"/>
            <person name="Miettinen O."/>
            <person name="Riley R."/>
            <person name="Acob R."/>
            <person name="Barry K."/>
            <person name="Cullen D."/>
            <person name="De Vries R."/>
            <person name="Hainaut M."/>
            <person name="Hatakka A."/>
            <person name="Henrissat B."/>
            <person name="Hilden K."/>
            <person name="Kuo R."/>
            <person name="Labutti K."/>
            <person name="Lipzen A."/>
            <person name="Makela M.R."/>
            <person name="Sandor L."/>
            <person name="Spatafora J.W."/>
            <person name="Grigoriev I.V."/>
            <person name="Hibbett D.S."/>
        </authorList>
    </citation>
    <scope>NUCLEOTIDE SEQUENCE [LARGE SCALE GENOMIC DNA]</scope>
    <source>
        <strain evidence="6 7">3A-2</strain>
    </source>
</reference>
<feature type="region of interest" description="Disordered" evidence="4">
    <location>
        <begin position="61"/>
        <end position="81"/>
    </location>
</feature>
<name>A0A8E2DK83_9APHY</name>
<evidence type="ECO:0000313" key="6">
    <source>
        <dbReference type="EMBL" id="OCH90177.1"/>
    </source>
</evidence>
<evidence type="ECO:0000256" key="3">
    <source>
        <dbReference type="PROSITE-ProRule" id="PRU00221"/>
    </source>
</evidence>
<dbReference type="Proteomes" id="UP000250043">
    <property type="component" value="Unassembled WGS sequence"/>
</dbReference>
<evidence type="ECO:0000259" key="5">
    <source>
        <dbReference type="Pfam" id="PF24883"/>
    </source>
</evidence>
<dbReference type="PRINTS" id="PR00320">
    <property type="entry name" value="GPROTEINBRPT"/>
</dbReference>
<dbReference type="InterPro" id="IPR027417">
    <property type="entry name" value="P-loop_NTPase"/>
</dbReference>
<keyword evidence="1 3" id="KW-0853">WD repeat</keyword>
<dbReference type="SUPFAM" id="SSF50978">
    <property type="entry name" value="WD40 repeat-like"/>
    <property type="match status" value="3"/>
</dbReference>
<feature type="repeat" description="WD" evidence="3">
    <location>
        <begin position="1101"/>
        <end position="1136"/>
    </location>
</feature>
<evidence type="ECO:0000256" key="4">
    <source>
        <dbReference type="SAM" id="MobiDB-lite"/>
    </source>
</evidence>
<feature type="compositionally biased region" description="Polar residues" evidence="4">
    <location>
        <begin position="61"/>
        <end position="74"/>
    </location>
</feature>
<keyword evidence="2" id="KW-0677">Repeat</keyword>
<proteinExistence type="predicted"/>
<dbReference type="PROSITE" id="PS00678">
    <property type="entry name" value="WD_REPEATS_1"/>
    <property type="match status" value="2"/>
</dbReference>
<feature type="domain" description="Nephrocystin 3-like N-terminal" evidence="5">
    <location>
        <begin position="284"/>
        <end position="440"/>
    </location>
</feature>
<dbReference type="InterPro" id="IPR036322">
    <property type="entry name" value="WD40_repeat_dom_sf"/>
</dbReference>
<dbReference type="InterPro" id="IPR015943">
    <property type="entry name" value="WD40/YVTN_repeat-like_dom_sf"/>
</dbReference>
<keyword evidence="7" id="KW-1185">Reference proteome</keyword>
<dbReference type="EMBL" id="KV722410">
    <property type="protein sequence ID" value="OCH90177.1"/>
    <property type="molecule type" value="Genomic_DNA"/>
</dbReference>
<dbReference type="SMART" id="SM00320">
    <property type="entry name" value="WD40"/>
    <property type="match status" value="12"/>
</dbReference>
<dbReference type="Gene3D" id="2.130.10.10">
    <property type="entry name" value="YVTN repeat-like/Quinoprotein amine dehydrogenase"/>
    <property type="match status" value="5"/>
</dbReference>
<organism evidence="6 7">
    <name type="scientific">Obba rivulosa</name>
    <dbReference type="NCBI Taxonomy" id="1052685"/>
    <lineage>
        <taxon>Eukaryota</taxon>
        <taxon>Fungi</taxon>
        <taxon>Dikarya</taxon>
        <taxon>Basidiomycota</taxon>
        <taxon>Agaricomycotina</taxon>
        <taxon>Agaricomycetes</taxon>
        <taxon>Polyporales</taxon>
        <taxon>Gelatoporiaceae</taxon>
        <taxon>Obba</taxon>
    </lineage>
</organism>
<dbReference type="PROSITE" id="PS50294">
    <property type="entry name" value="WD_REPEATS_REGION"/>
    <property type="match status" value="4"/>
</dbReference>
<dbReference type="InterPro" id="IPR019775">
    <property type="entry name" value="WD40_repeat_CS"/>
</dbReference>
<feature type="repeat" description="WD" evidence="3">
    <location>
        <begin position="1269"/>
        <end position="1301"/>
    </location>
</feature>
<dbReference type="Pfam" id="PF00400">
    <property type="entry name" value="WD40"/>
    <property type="match status" value="6"/>
</dbReference>
<dbReference type="InterPro" id="IPR056884">
    <property type="entry name" value="NPHP3-like_N"/>
</dbReference>
<feature type="repeat" description="WD" evidence="3">
    <location>
        <begin position="945"/>
        <end position="976"/>
    </location>
</feature>
<dbReference type="SUPFAM" id="SSF52540">
    <property type="entry name" value="P-loop containing nucleoside triphosphate hydrolases"/>
    <property type="match status" value="1"/>
</dbReference>
<dbReference type="InterPro" id="IPR001680">
    <property type="entry name" value="WD40_rpt"/>
</dbReference>
<dbReference type="InterPro" id="IPR020472">
    <property type="entry name" value="WD40_PAC1"/>
</dbReference>